<evidence type="ECO:0000256" key="9">
    <source>
        <dbReference type="ARBA" id="ARBA00022838"/>
    </source>
</evidence>
<dbReference type="KEGG" id="sbq:101034761"/>
<proteinExistence type="inferred from homology"/>
<dbReference type="InterPro" id="IPR032373">
    <property type="entry name" value="CENP-T_N"/>
</dbReference>
<evidence type="ECO:0000256" key="5">
    <source>
        <dbReference type="ARBA" id="ARBA00022454"/>
    </source>
</evidence>
<evidence type="ECO:0000256" key="3">
    <source>
        <dbReference type="ARBA" id="ARBA00010137"/>
    </source>
</evidence>
<sequence length="562" mass="61412">MADHHPDKDSTPRTLLRRVLDTADPRTPRRPRSARAGAQRRALLETASSRRLSRQTKMTTRRHSHGDRTISRSAYVQASGHLEEQTPRTLLKNILLTAPESSILMPKSVVKPVPAPQVVQPSGRESSLGSLELQLPELEPPTTLAPGLLATGSRKQRLRLSMFQQGVDQGMPLSQEPQRNVDASSLTSSLNLTFATPLQPQSVQRPGLARRPPARRAVDVGAFLQDLRDTSLAPANIVLEDTQPFSQPTVGYSPRVYRSLPCMPHTGAEDAELAASCKARSSGPGMQTSPQKPAQFLVGEAEEVDAFALDFLSTSSGISREDGVEPLQDGVEEAEKRMEEEGVSVSQMEVTGAQGPSRAEEPKGHREVTETEESQGTAEAKGPGASSGVEDASDRAASPELVSSTPESLQARRHHQFLEPDPPPGAAVLSSEPAEPLLVRRSPKPRTTGPRPQQALHKAGLSHYVKLFSFYAKMPMERKALEMVEKCLDKYFQHLCDDLEVFAAHAGRKTVKPEDVELLMRRQGLVTDQVSLHVLVERYLPLEYRQLLIPCASSGNSVFPAQ</sequence>
<evidence type="ECO:0000256" key="2">
    <source>
        <dbReference type="ARBA" id="ARBA00004629"/>
    </source>
</evidence>
<dbReference type="GeneTree" id="ENSGT00390000003044"/>
<evidence type="ECO:0000259" key="17">
    <source>
        <dbReference type="Pfam" id="PF15511"/>
    </source>
</evidence>
<keyword evidence="9" id="KW-0995">Kinetochore</keyword>
<dbReference type="FunFam" id="1.10.20.10:FF:000050">
    <property type="entry name" value="centromere protein T isoform X2"/>
    <property type="match status" value="1"/>
</dbReference>
<dbReference type="InterPro" id="IPR035425">
    <property type="entry name" value="CENP-T/H4_C"/>
</dbReference>
<reference evidence="19" key="2">
    <citation type="submission" date="2025-09" db="UniProtKB">
        <authorList>
            <consortium name="Ensembl"/>
        </authorList>
    </citation>
    <scope>IDENTIFICATION</scope>
</reference>
<dbReference type="Proteomes" id="UP000233220">
    <property type="component" value="Unplaced"/>
</dbReference>
<evidence type="ECO:0000256" key="11">
    <source>
        <dbReference type="ARBA" id="ARBA00023242"/>
    </source>
</evidence>
<keyword evidence="6" id="KW-0597">Phosphoprotein</keyword>
<evidence type="ECO:0000256" key="7">
    <source>
        <dbReference type="ARBA" id="ARBA00022618"/>
    </source>
</evidence>
<evidence type="ECO:0000256" key="1">
    <source>
        <dbReference type="ARBA" id="ARBA00004123"/>
    </source>
</evidence>
<dbReference type="PANTHER" id="PTHR46904:SF1">
    <property type="entry name" value="CENTROMERE PROTEIN T"/>
    <property type="match status" value="1"/>
</dbReference>
<keyword evidence="11" id="KW-0539">Nucleus</keyword>
<feature type="compositionally biased region" description="Basic and acidic residues" evidence="16">
    <location>
        <begin position="1"/>
        <end position="11"/>
    </location>
</feature>
<dbReference type="AlphaFoldDB" id="A0A2K6TF91"/>
<keyword evidence="10" id="KW-0238">DNA-binding</keyword>
<name>A0A2K6TF91_SAIBB</name>
<feature type="region of interest" description="Disordered" evidence="16">
    <location>
        <begin position="1"/>
        <end position="68"/>
    </location>
</feature>
<evidence type="ECO:0000256" key="16">
    <source>
        <dbReference type="SAM" id="MobiDB-lite"/>
    </source>
</evidence>
<dbReference type="GO" id="GO:0003677">
    <property type="term" value="F:DNA binding"/>
    <property type="evidence" value="ECO:0007669"/>
    <property type="project" value="UniProtKB-KW"/>
</dbReference>
<dbReference type="GO" id="GO:0000939">
    <property type="term" value="C:inner kinetochore"/>
    <property type="evidence" value="ECO:0007669"/>
    <property type="project" value="Ensembl"/>
</dbReference>
<feature type="compositionally biased region" description="Basic residues" evidence="16">
    <location>
        <begin position="51"/>
        <end position="65"/>
    </location>
</feature>
<keyword evidence="5" id="KW-0158">Chromosome</keyword>
<dbReference type="Pfam" id="PF15511">
    <property type="entry name" value="CENP-T_C"/>
    <property type="match status" value="1"/>
</dbReference>
<dbReference type="Ensembl" id="ENSSBOT00000035117.1">
    <property type="protein sequence ID" value="ENSSBOP00000018301.1"/>
    <property type="gene ID" value="ENSSBOG00000025770.1"/>
</dbReference>
<dbReference type="GO" id="GO:0000278">
    <property type="term" value="P:mitotic cell cycle"/>
    <property type="evidence" value="ECO:0007669"/>
    <property type="project" value="Ensembl"/>
</dbReference>
<dbReference type="STRING" id="39432.ENSSBOP00000018301"/>
<dbReference type="GO" id="GO:0016604">
    <property type="term" value="C:nuclear body"/>
    <property type="evidence" value="ECO:0007669"/>
    <property type="project" value="Ensembl"/>
</dbReference>
<evidence type="ECO:0000256" key="4">
    <source>
        <dbReference type="ARBA" id="ARBA00016401"/>
    </source>
</evidence>
<dbReference type="GO" id="GO:0007059">
    <property type="term" value="P:chromosome segregation"/>
    <property type="evidence" value="ECO:0007669"/>
    <property type="project" value="Ensembl"/>
</dbReference>
<dbReference type="GO" id="GO:0046982">
    <property type="term" value="F:protein heterodimerization activity"/>
    <property type="evidence" value="ECO:0007669"/>
    <property type="project" value="InterPro"/>
</dbReference>
<evidence type="ECO:0000256" key="6">
    <source>
        <dbReference type="ARBA" id="ARBA00022553"/>
    </source>
</evidence>
<dbReference type="Gene3D" id="1.10.20.10">
    <property type="entry name" value="Histone, subunit A"/>
    <property type="match status" value="1"/>
</dbReference>
<keyword evidence="8" id="KW-0498">Mitosis</keyword>
<evidence type="ECO:0000256" key="14">
    <source>
        <dbReference type="ARBA" id="ARBA00045461"/>
    </source>
</evidence>
<organism evidence="19 20">
    <name type="scientific">Saimiri boliviensis boliviensis</name>
    <name type="common">Bolivian squirrel monkey</name>
    <dbReference type="NCBI Taxonomy" id="39432"/>
    <lineage>
        <taxon>Eukaryota</taxon>
        <taxon>Metazoa</taxon>
        <taxon>Chordata</taxon>
        <taxon>Craniata</taxon>
        <taxon>Vertebrata</taxon>
        <taxon>Euteleostomi</taxon>
        <taxon>Mammalia</taxon>
        <taxon>Eutheria</taxon>
        <taxon>Euarchontoglires</taxon>
        <taxon>Primates</taxon>
        <taxon>Haplorrhini</taxon>
        <taxon>Platyrrhini</taxon>
        <taxon>Cebidae</taxon>
        <taxon>Saimiriinae</taxon>
        <taxon>Saimiri</taxon>
    </lineage>
</organism>
<accession>A0A2K6TF91</accession>
<dbReference type="InterPro" id="IPR009072">
    <property type="entry name" value="Histone-fold"/>
</dbReference>
<feature type="domain" description="CENP-T/Histone H4 histone fold" evidence="17">
    <location>
        <begin position="454"/>
        <end position="552"/>
    </location>
</feature>
<dbReference type="PANTHER" id="PTHR46904">
    <property type="entry name" value="CENTROMERE PROTEIN T"/>
    <property type="match status" value="1"/>
</dbReference>
<dbReference type="Pfam" id="PF16171">
    <property type="entry name" value="CENP-T_N"/>
    <property type="match status" value="1"/>
</dbReference>
<keyword evidence="13" id="KW-0137">Centromere</keyword>
<evidence type="ECO:0000259" key="18">
    <source>
        <dbReference type="Pfam" id="PF16171"/>
    </source>
</evidence>
<keyword evidence="12" id="KW-0131">Cell cycle</keyword>
<feature type="domain" description="Centromere kinetochore component CENP-T N-terminal" evidence="18">
    <location>
        <begin position="1"/>
        <end position="416"/>
    </location>
</feature>
<evidence type="ECO:0000256" key="13">
    <source>
        <dbReference type="ARBA" id="ARBA00023328"/>
    </source>
</evidence>
<evidence type="ECO:0000313" key="20">
    <source>
        <dbReference type="Proteomes" id="UP000233220"/>
    </source>
</evidence>
<reference evidence="19" key="1">
    <citation type="submission" date="2025-08" db="UniProtKB">
        <authorList>
            <consortium name="Ensembl"/>
        </authorList>
    </citation>
    <scope>IDENTIFICATION</scope>
</reference>
<keyword evidence="7" id="KW-0132">Cell division</keyword>
<dbReference type="CDD" id="cd22920">
    <property type="entry name" value="HFD_CENP-T"/>
    <property type="match status" value="1"/>
</dbReference>
<evidence type="ECO:0000256" key="8">
    <source>
        <dbReference type="ARBA" id="ARBA00022776"/>
    </source>
</evidence>
<dbReference type="GO" id="GO:0051382">
    <property type="term" value="P:kinetochore assembly"/>
    <property type="evidence" value="ECO:0007669"/>
    <property type="project" value="Ensembl"/>
</dbReference>
<dbReference type="SUPFAM" id="SSF47113">
    <property type="entry name" value="Histone-fold"/>
    <property type="match status" value="1"/>
</dbReference>
<keyword evidence="20" id="KW-1185">Reference proteome</keyword>
<evidence type="ECO:0000256" key="15">
    <source>
        <dbReference type="ARBA" id="ARBA00046865"/>
    </source>
</evidence>
<evidence type="ECO:0000313" key="19">
    <source>
        <dbReference type="Ensembl" id="ENSSBOP00000018301.1"/>
    </source>
</evidence>
<gene>
    <name evidence="19" type="primary">CENPT</name>
</gene>
<dbReference type="GO" id="GO:0051301">
    <property type="term" value="P:cell division"/>
    <property type="evidence" value="ECO:0007669"/>
    <property type="project" value="UniProtKB-KW"/>
</dbReference>
<dbReference type="CTD" id="80152"/>
<dbReference type="GeneID" id="101034761"/>
<comment type="similarity">
    <text evidence="3">Belongs to the CENP-T/CNN1 family.</text>
</comment>
<feature type="region of interest" description="Disordered" evidence="16">
    <location>
        <begin position="317"/>
        <end position="455"/>
    </location>
</feature>
<comment type="function">
    <text evidence="14">Component of the CENPA-NAC (nucleosome-associated) complex, a complex that plays a central role in assembly of kinetochore proteins, mitotic progression and chromosome segregation. The CENPA-NAC complex recruits the CENPA-CAD (nucleosome distal) complex and may be involved in incorporation of newly synthesized CENPA into centromeres. Part of a nucleosome-associated complex that binds specifically to histone H3-containing nucleosomes at the centromere, as opposed to nucleosomes containing CENPA. Component of the heterotetrameric CENP-T-W-S-X complex that binds and supercoils DNA, and plays an important role in kinetochore assembly. CENPT has a fundamental role in kinetochore assembly and function. It is one of the inner kinetochore proteins, with most further proteins binding downstream. Required for normal chromosome organization and normal progress through mitosis.</text>
</comment>
<comment type="subunit">
    <text evidence="15">Component of the CENPA-CAD complex, composed of CENPI, CENPK, CENPL, CENPO, CENPP, CENPQ, CENPR and CENPS. The CENPA-CAD complex is probably recruited on centromeres by the CENPA-NAC complex, at least composed of CENPA, CENPC, CENPH, CENPM, CENPN, CENPT and CENPU. Identified in a centromeric complex containing histones H2A, H2B, H3 and H4, and at least CENPA, CENPB, CENPC, CENPT, CENPN, HJURP, SUPT16H, SSRP1 and RSF1. Interacts (via N-terminus) with the NDC80 complex. Heterodimer with CENPW; this dimer coassembles with CENPS-CENPX heterodimers at centromeres to form the tetrameric CENP-T-W-S-X complex.</text>
</comment>
<evidence type="ECO:0000256" key="10">
    <source>
        <dbReference type="ARBA" id="ARBA00023125"/>
    </source>
</evidence>
<comment type="subcellular location">
    <subcellularLocation>
        <location evidence="2">Chromosome</location>
        <location evidence="2">Centromere</location>
        <location evidence="2">Kinetochore</location>
    </subcellularLocation>
    <subcellularLocation>
        <location evidence="1">Nucleus</location>
    </subcellularLocation>
</comment>
<protein>
    <recommendedName>
        <fullName evidence="4">Centromere protein T</fullName>
    </recommendedName>
</protein>
<feature type="compositionally biased region" description="Basic and acidic residues" evidence="16">
    <location>
        <begin position="358"/>
        <end position="369"/>
    </location>
</feature>
<dbReference type="InterPro" id="IPR028255">
    <property type="entry name" value="CENP-T"/>
</dbReference>
<feature type="compositionally biased region" description="Basic and acidic residues" evidence="16">
    <location>
        <begin position="18"/>
        <end position="27"/>
    </location>
</feature>
<evidence type="ECO:0000256" key="12">
    <source>
        <dbReference type="ARBA" id="ARBA00023306"/>
    </source>
</evidence>